<evidence type="ECO:0000313" key="2">
    <source>
        <dbReference type="EMBL" id="QJB68609.1"/>
    </source>
</evidence>
<accession>A0A6H2DIV5</accession>
<dbReference type="InterPro" id="IPR011008">
    <property type="entry name" value="Dimeric_a/b-barrel"/>
</dbReference>
<evidence type="ECO:0000313" key="3">
    <source>
        <dbReference type="Proteomes" id="UP000501600"/>
    </source>
</evidence>
<dbReference type="GO" id="GO:0004497">
    <property type="term" value="F:monooxygenase activity"/>
    <property type="evidence" value="ECO:0007669"/>
    <property type="project" value="UniProtKB-KW"/>
</dbReference>
<dbReference type="Gene3D" id="3.30.70.100">
    <property type="match status" value="1"/>
</dbReference>
<dbReference type="PROSITE" id="PS51257">
    <property type="entry name" value="PROKAR_LIPOPROTEIN"/>
    <property type="match status" value="1"/>
</dbReference>
<feature type="domain" description="ABM" evidence="1">
    <location>
        <begin position="34"/>
        <end position="120"/>
    </location>
</feature>
<keyword evidence="2" id="KW-0560">Oxidoreductase</keyword>
<reference evidence="2 3" key="1">
    <citation type="submission" date="2020-04" db="EMBL/GenBank/DDBJ databases">
        <title>Genome sequence for Sphingorhabdus sp. strain M1.</title>
        <authorList>
            <person name="Park S.-J."/>
        </authorList>
    </citation>
    <scope>NUCLEOTIDE SEQUENCE [LARGE SCALE GENOMIC DNA]</scope>
    <source>
        <strain evidence="2 3">JK6</strain>
    </source>
</reference>
<sequence>MIGRREMLAWMGAATLSGCMTMRGAEVMEEILAYGIIGQMKVAAGKRDELIAILAAGTRDMPGNISYTISKDQSDENAIWITEYWESKEAHAASLQLVSVQAAIGKGRPMIEGFGHRFEVTPVAGL</sequence>
<dbReference type="AlphaFoldDB" id="A0A6H2DIV5"/>
<dbReference type="PROSITE" id="PS51725">
    <property type="entry name" value="ABM"/>
    <property type="match status" value="1"/>
</dbReference>
<evidence type="ECO:0000259" key="1">
    <source>
        <dbReference type="PROSITE" id="PS51725"/>
    </source>
</evidence>
<protein>
    <submittedName>
        <fullName evidence="2">Antibiotic biosynthesis monooxygenase</fullName>
    </submittedName>
</protein>
<dbReference type="EMBL" id="CP051217">
    <property type="protein sequence ID" value="QJB68609.1"/>
    <property type="molecule type" value="Genomic_DNA"/>
</dbReference>
<keyword evidence="2" id="KW-0503">Monooxygenase</keyword>
<gene>
    <name evidence="2" type="ORF">HF685_04340</name>
</gene>
<name>A0A6H2DIV5_9SPHN</name>
<keyword evidence="3" id="KW-1185">Reference proteome</keyword>
<organism evidence="2 3">
    <name type="scientific">Parasphingorhabdus halotolerans</name>
    <dbReference type="NCBI Taxonomy" id="2725558"/>
    <lineage>
        <taxon>Bacteria</taxon>
        <taxon>Pseudomonadati</taxon>
        <taxon>Pseudomonadota</taxon>
        <taxon>Alphaproteobacteria</taxon>
        <taxon>Sphingomonadales</taxon>
        <taxon>Sphingomonadaceae</taxon>
        <taxon>Parasphingorhabdus</taxon>
    </lineage>
</organism>
<dbReference type="RefSeq" id="WP_168818451.1">
    <property type="nucleotide sequence ID" value="NZ_CP051217.1"/>
</dbReference>
<dbReference type="SUPFAM" id="SSF54909">
    <property type="entry name" value="Dimeric alpha+beta barrel"/>
    <property type="match status" value="1"/>
</dbReference>
<dbReference type="Proteomes" id="UP000501600">
    <property type="component" value="Chromosome"/>
</dbReference>
<dbReference type="KEGG" id="phao:HF685_04340"/>
<dbReference type="Pfam" id="PF03992">
    <property type="entry name" value="ABM"/>
    <property type="match status" value="1"/>
</dbReference>
<dbReference type="InterPro" id="IPR007138">
    <property type="entry name" value="ABM_dom"/>
</dbReference>
<proteinExistence type="predicted"/>